<dbReference type="EMBL" id="GGMR01016685">
    <property type="protein sequence ID" value="MBY29304.1"/>
    <property type="molecule type" value="Transcribed_RNA"/>
</dbReference>
<reference evidence="7" key="1">
    <citation type="submission" date="2018-04" db="EMBL/GenBank/DDBJ databases">
        <title>Transcriptome of Schizaphis graminum biotype I.</title>
        <authorList>
            <person name="Scully E.D."/>
            <person name="Geib S.M."/>
            <person name="Palmer N.A."/>
            <person name="Koch K."/>
            <person name="Bradshaw J."/>
            <person name="Heng-Moss T."/>
            <person name="Sarath G."/>
        </authorList>
    </citation>
    <scope>NUCLEOTIDE SEQUENCE</scope>
</reference>
<dbReference type="AlphaFoldDB" id="A0A2S2PIU3"/>
<protein>
    <recommendedName>
        <fullName evidence="2">Regulatory protein zeste</fullName>
    </recommendedName>
</protein>
<comment type="function">
    <text evidence="5">Involved in transvection phenomena (= synapsis-dependent gene expression), where the synaptic pairing of chromosomes carrying genes with which zeste interacts influences the expression of these genes. Zeste binds to DNA and stimulates transcription from a nearby promoter.</text>
</comment>
<dbReference type="InterPro" id="IPR028002">
    <property type="entry name" value="Myb_DNA-bind_5"/>
</dbReference>
<feature type="domain" description="Myb/SANT-like DNA-binding" evidence="6">
    <location>
        <begin position="16"/>
        <end position="73"/>
    </location>
</feature>
<evidence type="ECO:0000259" key="6">
    <source>
        <dbReference type="Pfam" id="PF13873"/>
    </source>
</evidence>
<evidence type="ECO:0000256" key="3">
    <source>
        <dbReference type="ARBA" id="ARBA00023015"/>
    </source>
</evidence>
<evidence type="ECO:0000256" key="4">
    <source>
        <dbReference type="ARBA" id="ARBA00023163"/>
    </source>
</evidence>
<evidence type="ECO:0000256" key="5">
    <source>
        <dbReference type="ARBA" id="ARBA00025466"/>
    </source>
</evidence>
<evidence type="ECO:0000256" key="2">
    <source>
        <dbReference type="ARBA" id="ARBA00016807"/>
    </source>
</evidence>
<accession>A0A2S2PIU3</accession>
<evidence type="ECO:0000256" key="1">
    <source>
        <dbReference type="ARBA" id="ARBA00011764"/>
    </source>
</evidence>
<organism evidence="7">
    <name type="scientific">Schizaphis graminum</name>
    <name type="common">Green bug aphid</name>
    <dbReference type="NCBI Taxonomy" id="13262"/>
    <lineage>
        <taxon>Eukaryota</taxon>
        <taxon>Metazoa</taxon>
        <taxon>Ecdysozoa</taxon>
        <taxon>Arthropoda</taxon>
        <taxon>Hexapoda</taxon>
        <taxon>Insecta</taxon>
        <taxon>Pterygota</taxon>
        <taxon>Neoptera</taxon>
        <taxon>Paraneoptera</taxon>
        <taxon>Hemiptera</taxon>
        <taxon>Sternorrhyncha</taxon>
        <taxon>Aphidomorpha</taxon>
        <taxon>Aphidoidea</taxon>
        <taxon>Aphididae</taxon>
        <taxon>Aphidini</taxon>
        <taxon>Schizaphis</taxon>
    </lineage>
</organism>
<gene>
    <name evidence="7" type="ORF">g.1337</name>
</gene>
<sequence length="102" mass="11819">MEKNAISTVINKKRVRSTNFSFIEKELLLKFALQKKKILENKESNAVSWNDKNIAWVGIAEKFNAATPGCVRNIFYKIYCNFVNFNQPLLCITFFLSSFDTL</sequence>
<keyword evidence="4" id="KW-0804">Transcription</keyword>
<evidence type="ECO:0000313" key="7">
    <source>
        <dbReference type="EMBL" id="MBY29304.1"/>
    </source>
</evidence>
<name>A0A2S2PIU3_SCHGA</name>
<keyword evidence="3" id="KW-0805">Transcription regulation</keyword>
<comment type="subunit">
    <text evidence="1">Self-associates forming complexes of several hundred monomers.</text>
</comment>
<proteinExistence type="predicted"/>
<dbReference type="Pfam" id="PF13873">
    <property type="entry name" value="Myb_DNA-bind_5"/>
    <property type="match status" value="1"/>
</dbReference>